<evidence type="ECO:0000313" key="1">
    <source>
        <dbReference type="EMBL" id="AEB94680.1"/>
    </source>
</evidence>
<protein>
    <submittedName>
        <fullName evidence="1">Uncharacterized protein</fullName>
    </submittedName>
</protein>
<evidence type="ECO:0000313" key="2">
    <source>
        <dbReference type="Proteomes" id="UP000007812"/>
    </source>
</evidence>
<dbReference type="EMBL" id="CP002656">
    <property type="protein sequence ID" value="AEB94680.1"/>
    <property type="molecule type" value="Genomic_DNA"/>
</dbReference>
<organism evidence="1 2">
    <name type="scientific">Metallosphaera cuprina (strain Ar-4)</name>
    <dbReference type="NCBI Taxonomy" id="1006006"/>
    <lineage>
        <taxon>Archaea</taxon>
        <taxon>Thermoproteota</taxon>
        <taxon>Thermoprotei</taxon>
        <taxon>Sulfolobales</taxon>
        <taxon>Sulfolobaceae</taxon>
        <taxon>Metallosphaera</taxon>
    </lineage>
</organism>
<dbReference type="STRING" id="1006006.Mcup_0575"/>
<dbReference type="HOGENOM" id="CLU_1064043_0_0_2"/>
<dbReference type="AlphaFoldDB" id="F4G0Z0"/>
<accession>F4G0Z0</accession>
<proteinExistence type="predicted"/>
<dbReference type="GeneID" id="10494248"/>
<dbReference type="RefSeq" id="WP_013737178.1">
    <property type="nucleotide sequence ID" value="NC_015435.1"/>
</dbReference>
<name>F4G0Z0_METCR</name>
<dbReference type="Proteomes" id="UP000007812">
    <property type="component" value="Chromosome"/>
</dbReference>
<dbReference type="OrthoDB" id="42110at2157"/>
<dbReference type="eggNOG" id="arCOG05981">
    <property type="taxonomic scope" value="Archaea"/>
</dbReference>
<sequence length="247" mass="28773">MRWFFGDKEKRRFERDRFGEWAIVTSNKDMSFVVNSISKSLSKIGLRKSQIYVLQYSKDNLIPNFFSVKGMIKTFQNVSEALFQNSLRKTFDDLGNLGEIRTAKVRLCNEIFLFFNFNFVARKVRPSKCDIKLLIPPLGVSSSQIPYTVEGLFNSMIGTDGDPCLVETDFMDSRIAKITFNCRKINLDEFRIRESFSYFLDDVLGLRVKTKSSDIHTTEIEIVLLNLRREYLIPLIWDNFLSIYPSC</sequence>
<keyword evidence="2" id="KW-1185">Reference proteome</keyword>
<gene>
    <name evidence="1" type="ordered locus">Mcup_0575</name>
</gene>
<dbReference type="KEGG" id="mcn:Mcup_0575"/>
<dbReference type="PATRIC" id="fig|1006006.8.peg.575"/>
<reference evidence="1 2" key="1">
    <citation type="journal article" date="2011" name="J. Bacteriol.">
        <title>Complete genome sequence of Metallosphaera cuprina, a metal sulfide-oxidizing archaeon from a hot spring.</title>
        <authorList>
            <person name="Liu L.J."/>
            <person name="You X.Y."/>
            <person name="Zheng H."/>
            <person name="Wang S."/>
            <person name="Jiang C.Y."/>
            <person name="Liu S.J."/>
        </authorList>
    </citation>
    <scope>NUCLEOTIDE SEQUENCE [LARGE SCALE GENOMIC DNA]</scope>
    <source>
        <strain evidence="1 2">Ar-4</strain>
    </source>
</reference>